<evidence type="ECO:0000259" key="2">
    <source>
        <dbReference type="Pfam" id="PF13259"/>
    </source>
</evidence>
<evidence type="ECO:0000256" key="1">
    <source>
        <dbReference type="SAM" id="MobiDB-lite"/>
    </source>
</evidence>
<dbReference type="GeneID" id="66124392"/>
<dbReference type="Pfam" id="PF13259">
    <property type="entry name" value="clamp_Gag1-like"/>
    <property type="match status" value="1"/>
</dbReference>
<feature type="compositionally biased region" description="Polar residues" evidence="1">
    <location>
        <begin position="95"/>
        <end position="114"/>
    </location>
</feature>
<dbReference type="RefSeq" id="XP_043062236.1">
    <property type="nucleotide sequence ID" value="XM_043203994.1"/>
</dbReference>
<evidence type="ECO:0000313" key="3">
    <source>
        <dbReference type="EMBL" id="KAG7821866.1"/>
    </source>
</evidence>
<feature type="region of interest" description="Disordered" evidence="1">
    <location>
        <begin position="87"/>
        <end position="128"/>
    </location>
</feature>
<evidence type="ECO:0000313" key="4">
    <source>
        <dbReference type="Proteomes" id="UP001196530"/>
    </source>
</evidence>
<dbReference type="EMBL" id="JAHLUX010000001">
    <property type="protein sequence ID" value="KAG7821866.1"/>
    <property type="molecule type" value="Genomic_DNA"/>
</dbReference>
<gene>
    <name evidence="3" type="ORF">KL928_000341</name>
</gene>
<sequence>MEEREQKEDALFVGCEPSRLRKALLKVSFTWATFVSRLRSISEACLESDEITEQLFDDDSDSNSTRIQEYEPIKPSEVQRDLLEKKLANDDKETCSTGSPLTTTRLTSPQSSAVSGGDESSAAPDKEGTLTPFCGGEELWKIQNQQWLKPIAEYTTLEGKLNLQKRLRSQDLRHYVSSKDYHIIYRNLVIDGRSLKQPMNLRDLLRVVEAGWEWSRVQEGGYFRQR</sequence>
<dbReference type="InterPro" id="IPR025124">
    <property type="entry name" value="Gag1-like_clamp"/>
</dbReference>
<dbReference type="Proteomes" id="UP001196530">
    <property type="component" value="Unassembled WGS sequence"/>
</dbReference>
<protein>
    <recommendedName>
        <fullName evidence="2">Gag1-like clamp domain-containing protein</fullName>
    </recommendedName>
</protein>
<organism evidence="3 4">
    <name type="scientific">Pichia angusta</name>
    <name type="common">Yeast</name>
    <name type="synonym">Hansenula polymorpha</name>
    <dbReference type="NCBI Taxonomy" id="870730"/>
    <lineage>
        <taxon>Eukaryota</taxon>
        <taxon>Fungi</taxon>
        <taxon>Dikarya</taxon>
        <taxon>Ascomycota</taxon>
        <taxon>Saccharomycotina</taxon>
        <taxon>Pichiomycetes</taxon>
        <taxon>Pichiales</taxon>
        <taxon>Pichiaceae</taxon>
        <taxon>Ogataea</taxon>
    </lineage>
</organism>
<name>A0AAN6DLI8_PICAN</name>
<accession>A0AAN6DLI8</accession>
<reference evidence="3" key="1">
    <citation type="journal article" date="2021" name="G3 (Bethesda)">
        <title>Genomic diversity, chromosomal rearrangements, and interspecies hybridization in the ogataea polymorpha species complex.</title>
        <authorList>
            <person name="Hanson S.J."/>
            <person name="Cinneide E.O."/>
            <person name="Salzberg L.I."/>
            <person name="Wolfe K.H."/>
            <person name="McGowan J."/>
            <person name="Fitzpatrick D.A."/>
            <person name="Matlin K."/>
        </authorList>
    </citation>
    <scope>NUCLEOTIDE SEQUENCE</scope>
    <source>
        <strain evidence="3">61-244</strain>
    </source>
</reference>
<proteinExistence type="predicted"/>
<comment type="caution">
    <text evidence="3">The sequence shown here is derived from an EMBL/GenBank/DDBJ whole genome shotgun (WGS) entry which is preliminary data.</text>
</comment>
<feature type="domain" description="Gag1-like clamp" evidence="2">
    <location>
        <begin position="166"/>
        <end position="213"/>
    </location>
</feature>
<dbReference type="AlphaFoldDB" id="A0AAN6DLI8"/>